<name>A0A7S0MFQ1_9CRYP</name>
<accession>A0A7S0MFQ1</accession>
<evidence type="ECO:0000313" key="3">
    <source>
        <dbReference type="EMBL" id="CAD8640099.1"/>
    </source>
</evidence>
<dbReference type="Pfam" id="PF24681">
    <property type="entry name" value="Kelch_KLHDC2_KLHL20_DRC7"/>
    <property type="match status" value="1"/>
</dbReference>
<dbReference type="PANTHER" id="PTHR15261">
    <property type="entry name" value="THROMBOSPONDIN-TYPE LAMININ G DOMAIN AND EAR REPEAT-CONTAINING"/>
    <property type="match status" value="1"/>
</dbReference>
<keyword evidence="2" id="KW-0677">Repeat</keyword>
<dbReference type="PROSITE" id="PS50912">
    <property type="entry name" value="EAR"/>
    <property type="match status" value="5"/>
</dbReference>
<dbReference type="InterPro" id="IPR005492">
    <property type="entry name" value="EPTP"/>
</dbReference>
<evidence type="ECO:0000256" key="1">
    <source>
        <dbReference type="ARBA" id="ARBA00022729"/>
    </source>
</evidence>
<dbReference type="PANTHER" id="PTHR15261:SF4">
    <property type="entry name" value="THROMBOSPONDIN-TYPE LAMININ G DOMAIN AND EAR REPEAT-CONTAINING PROTEIN"/>
    <property type="match status" value="1"/>
</dbReference>
<evidence type="ECO:0000256" key="2">
    <source>
        <dbReference type="ARBA" id="ARBA00022737"/>
    </source>
</evidence>
<gene>
    <name evidence="3" type="ORF">CCUR1050_LOCUS17783</name>
</gene>
<dbReference type="InterPro" id="IPR015915">
    <property type="entry name" value="Kelch-typ_b-propeller"/>
</dbReference>
<dbReference type="GO" id="GO:0007165">
    <property type="term" value="P:signal transduction"/>
    <property type="evidence" value="ECO:0007669"/>
    <property type="project" value="TreeGrafter"/>
</dbReference>
<dbReference type="InterPro" id="IPR009039">
    <property type="entry name" value="EAR"/>
</dbReference>
<dbReference type="EMBL" id="HBEZ01031997">
    <property type="protein sequence ID" value="CAD8640099.1"/>
    <property type="molecule type" value="Transcribed_RNA"/>
</dbReference>
<dbReference type="Pfam" id="PF03736">
    <property type="entry name" value="EPTP"/>
    <property type="match status" value="4"/>
</dbReference>
<proteinExistence type="predicted"/>
<protein>
    <submittedName>
        <fullName evidence="3">Uncharacterized protein</fullName>
    </submittedName>
</protein>
<dbReference type="SUPFAM" id="SSF117281">
    <property type="entry name" value="Kelch motif"/>
    <property type="match status" value="1"/>
</dbReference>
<dbReference type="Gene3D" id="2.120.10.80">
    <property type="entry name" value="Kelch-type beta propeller"/>
    <property type="match status" value="1"/>
</dbReference>
<organism evidence="3">
    <name type="scientific">Cryptomonas curvata</name>
    <dbReference type="NCBI Taxonomy" id="233186"/>
    <lineage>
        <taxon>Eukaryota</taxon>
        <taxon>Cryptophyceae</taxon>
        <taxon>Cryptomonadales</taxon>
        <taxon>Cryptomonadaceae</taxon>
        <taxon>Cryptomonas</taxon>
    </lineage>
</organism>
<reference evidence="3" key="1">
    <citation type="submission" date="2021-01" db="EMBL/GenBank/DDBJ databases">
        <authorList>
            <person name="Corre E."/>
            <person name="Pelletier E."/>
            <person name="Niang G."/>
            <person name="Scheremetjew M."/>
            <person name="Finn R."/>
            <person name="Kale V."/>
            <person name="Holt S."/>
            <person name="Cochrane G."/>
            <person name="Meng A."/>
            <person name="Brown T."/>
            <person name="Cohen L."/>
        </authorList>
    </citation>
    <scope>NUCLEOTIDE SEQUENCE</scope>
    <source>
        <strain evidence="3">CCAP979/52</strain>
    </source>
</reference>
<keyword evidence="1" id="KW-0732">Signal</keyword>
<sequence length="3088" mass="338949">MFGEVPFQTIVTVGAVNWESFEIDSVTYLAVANYYDGTSFQLNSTVYQISRENPDLPTPRVDFVQHIPTLGATDVLFFASEESSFLLFTNRWGGNVTVYRWINKNTAFVFHQVINSYAPMKMQSFSLDKKIFVAIACLSTENKAVSDSSVYVYNPATKLLDFSQSLVANGSIEIQFFYVRGQGFLLLTSIDNEDINSISKKILFYKWDGTYFVLFHVLPTREANSPIILQNSESAPAFVALFSGRGTSSVVYQLLAKLNSTLRATHVKALEFDMPVENVLVNQTRLPSISVQVMNLNVPWHQDMAKLSAAAAIYVNVVPDKGDLYGGFVEEAVISQNTMLPNNLGLATFSDIKLIRSGMLKLKFSNHYLNDVYTSNTQSFYVSSSAAIRLIVRDFPPLVRSGHPFNCTVLALDEFENVDSSFEQEVISNVLHACTMLPSNLSSAAVLGITQFVDVMIHGSGSGHMVFETASLRSAIITFGVQANAWIWPMTNVSTLVGASAVTVASDLLLFGGQSNLVAVNTVIRMSISEFSSLSFPVAAEGLQPSPRYDHAAVTFVMDGVHFMIVFGGRNETQPLDGIYLFDIDAHIWSRNPIEFSPRFKHRAVTGNLDSDSIIFVFGGINSTWHRIAELQIFLLGNDGIEQKEFVSDYANSPPPLSEFIMSWHDDRGYIIGSDNISSFVHSFSISKNATGHILVIWKKTDSIVSGGLWPEFFFGQTGFSFNCVIHVLAKSKNDFGISLYGFDPASSEWFKGYIIGTIPRAEQITVSAVGTANAVIFSPNELSLGPELNRAGLLSFAPGIRLNLLAPLGGAAIIGVVIANQPIVQVLDVFNAPATFQATQIIVRAQGSDNYGEYVALGGTTYARVVDGIASFTDLSINGNASWPGVFIKFFGIGLFSSYSNYFSMSIGPAAQLKFSIFPMGIFNGQPFIIQPVIEVVDWAGNVILNDFSSSVTAEIFQVTKGSDGKHITTASLLGNITATVKSGRALFTDLRLEGLGPFYGNYNLTVSRIGLFSATFNDLVYTNASQVELRFCSFKSSADLSTDLDWYPETAPCGQTTCLNNISSADSRFASSPFIFAGLPFLVQPTICVHLIGDSSTNSINYSNTSISIRSFLVLNESRMFGPNCSDHDFFAKNLTGNPVSFFSSSGTAKFTDMKLHHGYNSTYVIKFSACISDHESYDETSSVNGSTKSFNLPVPLRTLTSQPFKIVSGYPAFISFISGPTVEKAGSVFLVQPSVQLLDYGKNPAKQDGIIVTANLLQQDNLIPAAYISVPLSGQNHMKTTIQGGNVYFTDLKVAEPGNDYIFNFTLQDKCCNLSVSTLSHPFNVTAGSASLLFEIRRPEGAVASLPFQLQPTVNVMDMGGRLVKDGEDRLVTAVLNVQDGSLDDIFSQSPAWVNLGIPNVVLRNIEMFEANDEVYLIASMSNRNIVPNNLYSMQNSTYSQLFRMPYPAGPLIPLQTLGFGRQSFWKHVLINESVYLIQANTFDVLRNSSSGLDSDEGIITRYSTNSTVYEFVNQSLVLRSRFATSGAVRIEVFQAVCCTYISISNSRNDEASSFVNHAVYVMNNSILLPVLNPVISDSAVDWTRFQADGVEFWAVAERFEVTVYARTDNVLLSFQKLPIIGIVRLHSFCVQNRTFLAVANSVLGNSSIIIYEFTRSQLNLFQVIATSFWNLTDLDFFQAHGNIWLVAACFVNRNSSAIILYNSSLRHCPSDSCARFDETRRWNDFLDSKRVLFFTGKKAQLLLIQTEGGFFYLDFQRMTINGHSVVQSKAGVVNFTDLSVDKAGEAYSLTFTSGQLMAVGGFFNVLPGALSQLVVLVNISDGAGGEAFSVQPTLGLADVAGNIVVMHPQYVISASSLSASLVGDQEVPVMAGIASFTDLGVKQIGQNEMIFTAKPLLQCWNVSSNFQVSDFNKSKIFQIKTFVRVSAGRARIVILDQQLRPNTTGGSFLQPARLHAVDAGGNRVQSNSAQSVSAILSTDVALKLAVIYSWNGSPFSRVLSVCAFVSHGNVMVAIATESTSSLYQWQCSNQLALRFDFPRGTTSFHKGCSEDACFLAVVNPRNASEIYLISPSGSVEPSPLLSSEISGATSWEIFQMGATSFFALNHQQGLRIFSFQNDSVKACHDIYLVNTSSAKHFRHSNLNFLLVLQHSQPFEKILVFVWNGSSFLPVTDFVLPSKPKTLNSFEVLYSGSSEPVIAISADDGPFELYSLNLSQSECDKPAAINVSFILLQPLTYNVSRFWMFSFGRATWILTVHNTNSELFQCKHSNPRLVGCQFYERYNSSLATISFVRSSGKGYIFAGNVSAMMLFELQAAGSLDGTIVQRIQNGTAIFSDLIINRQGADYSLGFALTETLENDDGFSEGGITYTSIFYVGTGPPSLVTLDQVCLECCSGESFSASVLDAGGNLVSEDNDTVINVAFDSVDNVDFVHSFSFHVQGARSLKYLELGNDGEYVVVGLFFNGSRFNLESPVLKLNVPDPLQFEYPNSDLYARYTVSSWNDSLSVWHDVSGNQRDSTMVNGKSNVSMGNDFSARANIAWLSGSSVDSINFTELPKIFTICSVSRYSNTVNQKQILVGSGNSAFFHGHHNGMVGIIKYGNLAGNSSSILGNISSSDWVVICGQNAGSKYALINGVPIELTTVDNRTIKNSTEDDNTTVGNMTVDSSTRTTLGINTFPSYASDWAVMEIAVWSRALSLDELKNVSVYYLSVLGIFEEPFKIHQKLKTKGAYYFDKFAVQSGLKQDYFLAVANHYDDTFGFATNSEIYKWDNVTKQFAIFQQFPTFGATSVTAFQIENSWNIAITNYFDGTSHAVDSVIYRWSTISSKFEEYQHLNTVGAHHLAYFSYGGRQYLVVAQYGIDKIGDALSSVSLVYLLDQESGFFTVLMPLDTKGAVHIETFFIGQELFIAVANSVDPYNGHTKISSKIFTMRCLRGEDLVVEFQSIDTIRATQWKHFRRAGRDYLALTNYVPENSQNDSFTLYIWDGCSFWESKRYLSEGAHGLDHAIVAGRHYIFEARPSASEVLVRGAGGTAAPFVAHAKTSGGKSLFSSPALLSDWAVDISSDGLLYIGDKFGCGIQMCNRSLG</sequence>